<dbReference type="EMBL" id="CP000493">
    <property type="protein sequence ID" value="ABM80437.1"/>
    <property type="molecule type" value="Genomic_DNA"/>
</dbReference>
<organism evidence="3 4">
    <name type="scientific">Hyperthermus butylicus (strain DSM 5456 / JCM 9403 / PLM1-5)</name>
    <dbReference type="NCBI Taxonomy" id="415426"/>
    <lineage>
        <taxon>Archaea</taxon>
        <taxon>Thermoproteota</taxon>
        <taxon>Thermoprotei</taxon>
        <taxon>Desulfurococcales</taxon>
        <taxon>Pyrodictiaceae</taxon>
        <taxon>Hyperthermus</taxon>
    </lineage>
</organism>
<dbReference type="HOGENOM" id="CLU_070736_0_0_2"/>
<dbReference type="EnsemblBacteria" id="ABM80437">
    <property type="protein sequence ID" value="ABM80437"/>
    <property type="gene ID" value="Hbut_0577"/>
</dbReference>
<dbReference type="GO" id="GO:0003676">
    <property type="term" value="F:nucleic acid binding"/>
    <property type="evidence" value="ECO:0007669"/>
    <property type="project" value="InterPro"/>
</dbReference>
<evidence type="ECO:0000313" key="4">
    <source>
        <dbReference type="Proteomes" id="UP000002593"/>
    </source>
</evidence>
<reference evidence="3 4" key="1">
    <citation type="journal article" date="2007" name="Archaea">
        <title>The genome of Hyperthermus butylicus: a sulfur-reducing, peptide fermenting, neutrophilic Crenarchaeote growing up to 108 degrees C.</title>
        <authorList>
            <person name="Brugger K."/>
            <person name="Chen L."/>
            <person name="Stark M."/>
            <person name="Zibat A."/>
            <person name="Redder P."/>
            <person name="Ruepp A."/>
            <person name="Awayez M."/>
            <person name="She Q."/>
            <person name="Garrett R.A."/>
            <person name="Klenk H.P."/>
        </authorList>
    </citation>
    <scope>NUCLEOTIDE SEQUENCE [LARGE SCALE GENOMIC DNA]</scope>
    <source>
        <strain evidence="4">DSM 5456 / JCM 9403 / PLM1-5</strain>
    </source>
</reference>
<dbReference type="KEGG" id="hbu:Hbut_0577"/>
<keyword evidence="4" id="KW-1185">Reference proteome</keyword>
<dbReference type="PANTHER" id="PTHR47618">
    <property type="entry name" value="BIFUNCTIONAL OLIGORIBONUCLEASE AND PAP PHOSPHATASE NRNA"/>
    <property type="match status" value="1"/>
</dbReference>
<gene>
    <name evidence="3" type="ordered locus">Hbut_0577</name>
</gene>
<name>A2BKC6_HYPBU</name>
<dbReference type="InterPro" id="IPR051319">
    <property type="entry name" value="Oligoribo/pAp-PDE_c-di-AMP_PDE"/>
</dbReference>
<dbReference type="InterPro" id="IPR038763">
    <property type="entry name" value="DHH_sf"/>
</dbReference>
<dbReference type="SUPFAM" id="SSF64182">
    <property type="entry name" value="DHH phosphoesterases"/>
    <property type="match status" value="1"/>
</dbReference>
<dbReference type="Gene3D" id="3.10.310.30">
    <property type="match status" value="1"/>
</dbReference>
<dbReference type="Pfam" id="PF02272">
    <property type="entry name" value="DHHA1"/>
    <property type="match status" value="1"/>
</dbReference>
<dbReference type="Proteomes" id="UP000002593">
    <property type="component" value="Chromosome"/>
</dbReference>
<sequence>MTLQQSGSSAGYVPDWLREKAEELLELAEDAGTPIVVTGHKNADPDALAAAYVIRNILRSRGLDARLVLPEGLSQPSKRVAREILGVEPADVEDEPPEESALAVVVDTASPEQLGRLAEFVLQVDFVVIDHHESNRLAEKAALAIVDTSAKANAEIVYMMARHIYGVNLSRQELEVLLSGIVYDTRHFVLSTARTLRIAAELMEAGASLERVLRALQSPPMEIAERIARIKAAKRMHALRAGDYIVAVTNVGAYESSVARALLDLGADMALIVSEHGDEVRVIGRARKSIVEKLDVHLGRDIMEPLGSMFGGGGGGHAQAAGATVRADLERVYAALLELLEKLLKSKGLEPQALA</sequence>
<protein>
    <submittedName>
        <fullName evidence="3">Phosphoesterase, DHH family</fullName>
    </submittedName>
</protein>
<dbReference type="Gene3D" id="3.90.1640.10">
    <property type="entry name" value="inorganic pyrophosphatase (n-terminal core)"/>
    <property type="match status" value="1"/>
</dbReference>
<dbReference type="PANTHER" id="PTHR47618:SF1">
    <property type="entry name" value="BIFUNCTIONAL OLIGORIBONUCLEASE AND PAP PHOSPHATASE NRNA"/>
    <property type="match status" value="1"/>
</dbReference>
<dbReference type="RefSeq" id="WP_011821755.1">
    <property type="nucleotide sequence ID" value="NC_008818.1"/>
</dbReference>
<dbReference type="eggNOG" id="arCOG01565">
    <property type="taxonomic scope" value="Archaea"/>
</dbReference>
<dbReference type="Pfam" id="PF01368">
    <property type="entry name" value="DHH"/>
    <property type="match status" value="1"/>
</dbReference>
<dbReference type="STRING" id="415426.Hbut_0577"/>
<evidence type="ECO:0000313" key="3">
    <source>
        <dbReference type="EMBL" id="ABM80437.1"/>
    </source>
</evidence>
<dbReference type="InterPro" id="IPR001667">
    <property type="entry name" value="DDH_dom"/>
</dbReference>
<evidence type="ECO:0000259" key="1">
    <source>
        <dbReference type="Pfam" id="PF01368"/>
    </source>
</evidence>
<dbReference type="OrthoDB" id="350705at2157"/>
<feature type="domain" description="DDH" evidence="1">
    <location>
        <begin position="35"/>
        <end position="181"/>
    </location>
</feature>
<evidence type="ECO:0000259" key="2">
    <source>
        <dbReference type="Pfam" id="PF02272"/>
    </source>
</evidence>
<dbReference type="InterPro" id="IPR003156">
    <property type="entry name" value="DHHA1_dom"/>
</dbReference>
<dbReference type="GeneID" id="4782407"/>
<accession>A2BKC6</accession>
<dbReference type="AlphaFoldDB" id="A2BKC6"/>
<proteinExistence type="predicted"/>
<feature type="domain" description="DHHA1" evidence="2">
    <location>
        <begin position="264"/>
        <end position="345"/>
    </location>
</feature>